<feature type="region of interest" description="Disordered" evidence="7">
    <location>
        <begin position="1"/>
        <end position="94"/>
    </location>
</feature>
<evidence type="ECO:0000256" key="2">
    <source>
        <dbReference type="ARBA" id="ARBA00004906"/>
    </source>
</evidence>
<proteinExistence type="predicted"/>
<dbReference type="GO" id="GO:0005634">
    <property type="term" value="C:nucleus"/>
    <property type="evidence" value="ECO:0007669"/>
    <property type="project" value="UniProtKB-SubCell"/>
</dbReference>
<dbReference type="ExpressionAtlas" id="A0A3L6EHJ5">
    <property type="expression patterns" value="baseline"/>
</dbReference>
<evidence type="ECO:0000256" key="6">
    <source>
        <dbReference type="ARBA" id="ARBA00069742"/>
    </source>
</evidence>
<dbReference type="FunFam" id="1.20.1280.50:FF:000067">
    <property type="entry name" value="F-box protein GID2"/>
    <property type="match status" value="1"/>
</dbReference>
<dbReference type="GO" id="GO:0009740">
    <property type="term" value="P:gibberellic acid mediated signaling pathway"/>
    <property type="evidence" value="ECO:0007669"/>
    <property type="project" value="UniProtKB-KW"/>
</dbReference>
<dbReference type="InterPro" id="IPR001810">
    <property type="entry name" value="F-box_dom"/>
</dbReference>
<feature type="region of interest" description="Disordered" evidence="7">
    <location>
        <begin position="212"/>
        <end position="238"/>
    </location>
</feature>
<comment type="caution">
    <text evidence="9">The sequence shown here is derived from an EMBL/GenBank/DDBJ whole genome shotgun (WGS) entry which is preliminary data.</text>
</comment>
<comment type="subcellular location">
    <subcellularLocation>
        <location evidence="1">Nucleus</location>
    </subcellularLocation>
</comment>
<keyword evidence="5" id="KW-0539">Nucleus</keyword>
<accession>A0A3L6EHJ5</accession>
<dbReference type="InterPro" id="IPR036047">
    <property type="entry name" value="F-box-like_dom_sf"/>
</dbReference>
<dbReference type="KEGG" id="zma:100283034"/>
<comment type="pathway">
    <text evidence="2">Protein modification; protein ubiquitination.</text>
</comment>
<reference evidence="9 10" key="1">
    <citation type="journal article" date="2018" name="Nat. Genet.">
        <title>Extensive intraspecific gene order and gene structural variations between Mo17 and other maize genomes.</title>
        <authorList>
            <person name="Sun S."/>
            <person name="Zhou Y."/>
            <person name="Chen J."/>
            <person name="Shi J."/>
            <person name="Zhao H."/>
            <person name="Zhao H."/>
            <person name="Song W."/>
            <person name="Zhang M."/>
            <person name="Cui Y."/>
            <person name="Dong X."/>
            <person name="Liu H."/>
            <person name="Ma X."/>
            <person name="Jiao Y."/>
            <person name="Wang B."/>
            <person name="Wei X."/>
            <person name="Stein J.C."/>
            <person name="Glaubitz J.C."/>
            <person name="Lu F."/>
            <person name="Yu G."/>
            <person name="Liang C."/>
            <person name="Fengler K."/>
            <person name="Li B."/>
            <person name="Rafalski A."/>
            <person name="Schnable P.S."/>
            <person name="Ware D.H."/>
            <person name="Buckler E.S."/>
            <person name="Lai J."/>
        </authorList>
    </citation>
    <scope>NUCLEOTIDE SEQUENCE [LARGE SCALE GENOMIC DNA]</scope>
    <source>
        <strain evidence="10">cv. Missouri 17</strain>
        <tissue evidence="9">Seedling</tissue>
    </source>
</reference>
<name>A0A3L6EHJ5_MAIZE</name>
<dbReference type="SUPFAM" id="SSF81383">
    <property type="entry name" value="F-box domain"/>
    <property type="match status" value="1"/>
</dbReference>
<dbReference type="InterPro" id="IPR044184">
    <property type="entry name" value="SNE/GID2"/>
</dbReference>
<protein>
    <recommendedName>
        <fullName evidence="6">F-box protein GID2</fullName>
    </recommendedName>
</protein>
<keyword evidence="4" id="KW-0939">Gibberellin signaling pathway</keyword>
<dbReference type="GO" id="GO:0019005">
    <property type="term" value="C:SCF ubiquitin ligase complex"/>
    <property type="evidence" value="ECO:0007669"/>
    <property type="project" value="InterPro"/>
</dbReference>
<sequence>MKCRSDAPGGGDGHRDRVPAPAATGVGGSPPGERSKKQRTQEPSSSSSVDGECSSSTSSSQALPPPLPEQLPQDAGVGEQPPPGPEAAGGEQARVPDLGEDLVFEVLMRAEARTLAAAACVSRGWRLLARDERLWEAACVREWACTGFSEQMLRSVVLPLGGFRRLHEMYIRPVQRRAAGAPRGQQRRQLPVRMGRDQVQVSLSLLSTSFFLKMPNAPPPPPKDKDKDGDKNGGGQCG</sequence>
<keyword evidence="3" id="KW-0833">Ubl conjugation pathway</keyword>
<evidence type="ECO:0000313" key="10">
    <source>
        <dbReference type="Proteomes" id="UP000251960"/>
    </source>
</evidence>
<organism evidence="9 10">
    <name type="scientific">Zea mays</name>
    <name type="common">Maize</name>
    <dbReference type="NCBI Taxonomy" id="4577"/>
    <lineage>
        <taxon>Eukaryota</taxon>
        <taxon>Viridiplantae</taxon>
        <taxon>Streptophyta</taxon>
        <taxon>Embryophyta</taxon>
        <taxon>Tracheophyta</taxon>
        <taxon>Spermatophyta</taxon>
        <taxon>Magnoliopsida</taxon>
        <taxon>Liliopsida</taxon>
        <taxon>Poales</taxon>
        <taxon>Poaceae</taxon>
        <taxon>PACMAD clade</taxon>
        <taxon>Panicoideae</taxon>
        <taxon>Andropogonodae</taxon>
        <taxon>Andropogoneae</taxon>
        <taxon>Tripsacinae</taxon>
        <taxon>Zea</taxon>
    </lineage>
</organism>
<dbReference type="PANTHER" id="PTHR47750">
    <property type="entry name" value="F-BOX PROTEIN SNE"/>
    <property type="match status" value="1"/>
</dbReference>
<evidence type="ECO:0000256" key="7">
    <source>
        <dbReference type="SAM" id="MobiDB-lite"/>
    </source>
</evidence>
<evidence type="ECO:0000256" key="3">
    <source>
        <dbReference type="ARBA" id="ARBA00022786"/>
    </source>
</evidence>
<feature type="domain" description="F-box" evidence="8">
    <location>
        <begin position="101"/>
        <end position="140"/>
    </location>
</feature>
<feature type="compositionally biased region" description="Basic and acidic residues" evidence="7">
    <location>
        <begin position="222"/>
        <end position="231"/>
    </location>
</feature>
<gene>
    <name evidence="9" type="primary">GID2_1</name>
    <name evidence="9" type="ORF">Zm00014a_017631</name>
</gene>
<dbReference type="EMBL" id="NCVQ01000006">
    <property type="protein sequence ID" value="PWZ20519.1"/>
    <property type="molecule type" value="Genomic_DNA"/>
</dbReference>
<evidence type="ECO:0000256" key="1">
    <source>
        <dbReference type="ARBA" id="ARBA00004123"/>
    </source>
</evidence>
<dbReference type="RefSeq" id="NP_001149408.2">
    <property type="nucleotide sequence ID" value="NM_001155936.2"/>
</dbReference>
<dbReference type="PANTHER" id="PTHR47750:SF7">
    <property type="entry name" value="F-BOX PROTEIN"/>
    <property type="match status" value="1"/>
</dbReference>
<dbReference type="GO" id="GO:0009937">
    <property type="term" value="P:regulation of gibberellic acid mediated signaling pathway"/>
    <property type="evidence" value="ECO:0007669"/>
    <property type="project" value="InterPro"/>
</dbReference>
<dbReference type="Proteomes" id="UP000251960">
    <property type="component" value="Chromosome 5"/>
</dbReference>
<evidence type="ECO:0000256" key="4">
    <source>
        <dbReference type="ARBA" id="ARBA00022941"/>
    </source>
</evidence>
<evidence type="ECO:0000256" key="5">
    <source>
        <dbReference type="ARBA" id="ARBA00023242"/>
    </source>
</evidence>
<dbReference type="Pfam" id="PF12937">
    <property type="entry name" value="F-box-like"/>
    <property type="match status" value="1"/>
</dbReference>
<evidence type="ECO:0000259" key="8">
    <source>
        <dbReference type="Pfam" id="PF12937"/>
    </source>
</evidence>
<dbReference type="OrthoDB" id="781091at2759"/>
<dbReference type="AlphaFoldDB" id="A0A3L6EHJ5"/>
<evidence type="ECO:0000313" key="9">
    <source>
        <dbReference type="EMBL" id="PWZ20519.1"/>
    </source>
</evidence>
<feature type="compositionally biased region" description="Low complexity" evidence="7">
    <location>
        <begin position="41"/>
        <end position="62"/>
    </location>
</feature>
<dbReference type="Gene3D" id="1.20.1280.50">
    <property type="match status" value="1"/>
</dbReference>